<dbReference type="Proteomes" id="UP000076008">
    <property type="component" value="Unassembled WGS sequence"/>
</dbReference>
<protein>
    <submittedName>
        <fullName evidence="1">Uncharacterized protein</fullName>
    </submittedName>
</protein>
<accession>A0A144QMQ6</accession>
<sequence>MYNNLPVLMENILYTDSLVNGYYSSLEENTISEALNEYRLRIDDLIKNGLNEDEQSPLNIYLSGGENIYSYKHGLLSMDKVILDDVLYEISLRNNNSTSDVMLSPFIQEDKKEKIDLTKKAIANFISFIKNNFELIRAGFIAFSRSNSMLEEAERKDKIFEDNADRNFIYNFLPREVATMYERKLKVQPIRRLANTNKIKFVSEKTLPPEIMLEITDCESSYVNGYMYQSIVDSKLNDDRTFDFRLVLGKHENKRSYDSWVQGAVNRTIFFHYNTLMLNLKQSYAYGASLGTSCPFYANVLKKIDAQNNVSRRMIDVNIPFLDGLTPTEIFRIRTDYEDSFLSFRKILRETSYEIERSQSKKDIDLINKQFNERIMDEGLSDVKERLKEYKRKSIKDFALETTPLIIGYLAAPSTTTLTVGAFGLLKNIYDVWNDSGEVKRHPSYFILKSLKK</sequence>
<dbReference type="EMBL" id="FJXR01000025">
    <property type="protein sequence ID" value="CZV98795.1"/>
    <property type="molecule type" value="Genomic_DNA"/>
</dbReference>
<reference evidence="1 2" key="1">
    <citation type="submission" date="2016-03" db="EMBL/GenBank/DDBJ databases">
        <authorList>
            <consortium name="Pathogen Informatics"/>
        </authorList>
    </citation>
    <scope>NUCLEOTIDE SEQUENCE [LARGE SCALE GENOMIC DNA]</scope>
    <source>
        <strain evidence="2">e1252</strain>
    </source>
</reference>
<dbReference type="AlphaFoldDB" id="A0A144QMQ6"/>
<gene>
    <name evidence="1" type="ORF">SAMEA2273318_03689</name>
</gene>
<evidence type="ECO:0000313" key="1">
    <source>
        <dbReference type="EMBL" id="CZV98795.1"/>
    </source>
</evidence>
<dbReference type="RefSeq" id="WP_063930428.1">
    <property type="nucleotide sequence ID" value="NZ_FJXR01000025.1"/>
</dbReference>
<organism evidence="1 2">
    <name type="scientific">Enterobacter cloacae</name>
    <dbReference type="NCBI Taxonomy" id="550"/>
    <lineage>
        <taxon>Bacteria</taxon>
        <taxon>Pseudomonadati</taxon>
        <taxon>Pseudomonadota</taxon>
        <taxon>Gammaproteobacteria</taxon>
        <taxon>Enterobacterales</taxon>
        <taxon>Enterobacteriaceae</taxon>
        <taxon>Enterobacter</taxon>
        <taxon>Enterobacter cloacae complex</taxon>
    </lineage>
</organism>
<proteinExistence type="predicted"/>
<name>A0A144QMQ6_ENTCL</name>
<evidence type="ECO:0000313" key="2">
    <source>
        <dbReference type="Proteomes" id="UP000076008"/>
    </source>
</evidence>